<keyword evidence="3" id="KW-0313">Glucose metabolism</keyword>
<proteinExistence type="inferred from homology"/>
<evidence type="ECO:0000256" key="1">
    <source>
        <dbReference type="ARBA" id="ARBA00009481"/>
    </source>
</evidence>
<evidence type="ECO:0000256" key="4">
    <source>
        <dbReference type="ARBA" id="ARBA00022676"/>
    </source>
</evidence>
<comment type="subunit">
    <text evidence="2">Homodimer.</text>
</comment>
<comment type="similarity">
    <text evidence="1">Belongs to the glycosyltransferase group 1 family. Glycosyltransferase 4 subfamily.</text>
</comment>
<gene>
    <name evidence="9" type="ORF">GCM10011349_41300</name>
</gene>
<evidence type="ECO:0000259" key="8">
    <source>
        <dbReference type="Pfam" id="PF21269"/>
    </source>
</evidence>
<sequence>MRALIRAMPIQFAQQRGTCVDFRADNPNHSTLPSIDDYEPLIGSETADRIRGKAEKLRDLHIVNVNSTYYGGGVAEILSSLTLLMNGAGIRTGWRVIQGRPDFFSVTKRMHNALQGGEIYFSDLKQDIYEEVVFENAARMHLDHDVVIVHDPQPLPLIDHFRKKAPWIWRCHVDLTKPDPKLWEYLSGFVERYDAVVVSLPEYAQKISTPQRFIMPAINPFSTTNKDLTEDEIDDRLRHYDIPTDLPLVVQISRFDKWKDPQGVIDAFNIARKQVDATLVLVGNIATDDPEGQEIFESLCSSREERIRILSVQDSAFVNALQRRAAVVLQKSLREGFGLTVTEAMWKGAVVIGGNVGGIKHQIEDGVNGFLVDNVQDAAEQIVRVLKAPELRATVGAQARETVRSKFLMTRLMEDWLDLISSFEAHFDLHK</sequence>
<dbReference type="Pfam" id="PF21269">
    <property type="entry name" value="TreT_GT1"/>
    <property type="match status" value="1"/>
</dbReference>
<dbReference type="GO" id="GO:0016740">
    <property type="term" value="F:transferase activity"/>
    <property type="evidence" value="ECO:0007669"/>
    <property type="project" value="UniProtKB-KW"/>
</dbReference>
<evidence type="ECO:0000256" key="6">
    <source>
        <dbReference type="ARBA" id="ARBA00023277"/>
    </source>
</evidence>
<evidence type="ECO:0000256" key="3">
    <source>
        <dbReference type="ARBA" id="ARBA00022526"/>
    </source>
</evidence>
<dbReference type="Gene3D" id="3.40.50.2000">
    <property type="entry name" value="Glycogen Phosphorylase B"/>
    <property type="match status" value="2"/>
</dbReference>
<feature type="domain" description="Glycosyl transferase family 1" evidence="7">
    <location>
        <begin position="240"/>
        <end position="401"/>
    </location>
</feature>
<evidence type="ECO:0000256" key="5">
    <source>
        <dbReference type="ARBA" id="ARBA00022679"/>
    </source>
</evidence>
<dbReference type="InterPro" id="IPR049438">
    <property type="entry name" value="TreT_GT1"/>
</dbReference>
<protein>
    <submittedName>
        <fullName evidence="9">Glycosyl transferase family 1</fullName>
    </submittedName>
</protein>
<dbReference type="InterPro" id="IPR052078">
    <property type="entry name" value="Trehalose_Metab_GTase"/>
</dbReference>
<accession>A0ABQ2K283</accession>
<evidence type="ECO:0000259" key="7">
    <source>
        <dbReference type="Pfam" id="PF00534"/>
    </source>
</evidence>
<dbReference type="Pfam" id="PF00534">
    <property type="entry name" value="Glycos_transf_1"/>
    <property type="match status" value="1"/>
</dbReference>
<dbReference type="InterPro" id="IPR001296">
    <property type="entry name" value="Glyco_trans_1"/>
</dbReference>
<keyword evidence="10" id="KW-1185">Reference proteome</keyword>
<keyword evidence="5 9" id="KW-0808">Transferase</keyword>
<evidence type="ECO:0000256" key="2">
    <source>
        <dbReference type="ARBA" id="ARBA00011738"/>
    </source>
</evidence>
<dbReference type="EMBL" id="BMLK01000029">
    <property type="protein sequence ID" value="GGN60108.1"/>
    <property type="molecule type" value="Genomic_DNA"/>
</dbReference>
<dbReference type="PANTHER" id="PTHR47779:SF1">
    <property type="entry name" value="SYNTHASE (CCG-9), PUTATIVE (AFU_ORTHOLOGUE AFUA_3G12100)-RELATED"/>
    <property type="match status" value="1"/>
</dbReference>
<comment type="caution">
    <text evidence="9">The sequence shown here is derived from an EMBL/GenBank/DDBJ whole genome shotgun (WGS) entry which is preliminary data.</text>
</comment>
<dbReference type="Proteomes" id="UP000605099">
    <property type="component" value="Unassembled WGS sequence"/>
</dbReference>
<dbReference type="SUPFAM" id="SSF53756">
    <property type="entry name" value="UDP-Glycosyltransferase/glycogen phosphorylase"/>
    <property type="match status" value="1"/>
</dbReference>
<keyword evidence="6" id="KW-0119">Carbohydrate metabolism</keyword>
<reference evidence="10" key="1">
    <citation type="journal article" date="2019" name="Int. J. Syst. Evol. Microbiol.">
        <title>The Global Catalogue of Microorganisms (GCM) 10K type strain sequencing project: providing services to taxonomists for standard genome sequencing and annotation.</title>
        <authorList>
            <consortium name="The Broad Institute Genomics Platform"/>
            <consortium name="The Broad Institute Genome Sequencing Center for Infectious Disease"/>
            <person name="Wu L."/>
            <person name="Ma J."/>
        </authorList>
    </citation>
    <scope>NUCLEOTIDE SEQUENCE [LARGE SCALE GENOMIC DNA]</scope>
    <source>
        <strain evidence="10">CGMCC 1.6784</strain>
    </source>
</reference>
<dbReference type="RefSeq" id="WP_229710613.1">
    <property type="nucleotide sequence ID" value="NZ_BMLK01000029.1"/>
</dbReference>
<organism evidence="9 10">
    <name type="scientific">Novosphingobium indicum</name>
    <dbReference type="NCBI Taxonomy" id="462949"/>
    <lineage>
        <taxon>Bacteria</taxon>
        <taxon>Pseudomonadati</taxon>
        <taxon>Pseudomonadota</taxon>
        <taxon>Alphaproteobacteria</taxon>
        <taxon>Sphingomonadales</taxon>
        <taxon>Sphingomonadaceae</taxon>
        <taxon>Novosphingobium</taxon>
    </lineage>
</organism>
<dbReference type="PANTHER" id="PTHR47779">
    <property type="entry name" value="SYNTHASE (CCG-9), PUTATIVE (AFU_ORTHOLOGUE AFUA_3G12100)-RELATED"/>
    <property type="match status" value="1"/>
</dbReference>
<evidence type="ECO:0000313" key="10">
    <source>
        <dbReference type="Proteomes" id="UP000605099"/>
    </source>
</evidence>
<evidence type="ECO:0000313" key="9">
    <source>
        <dbReference type="EMBL" id="GGN60108.1"/>
    </source>
</evidence>
<keyword evidence="4" id="KW-0328">Glycosyltransferase</keyword>
<name>A0ABQ2K283_9SPHN</name>
<feature type="domain" description="Trehalose synthase N-terminal" evidence="8">
    <location>
        <begin position="64"/>
        <end position="205"/>
    </location>
</feature>